<reference evidence="1" key="1">
    <citation type="submission" date="2021-06" db="EMBL/GenBank/DDBJ databases">
        <authorList>
            <person name="Kallberg Y."/>
            <person name="Tangrot J."/>
            <person name="Rosling A."/>
        </authorList>
    </citation>
    <scope>NUCLEOTIDE SEQUENCE</scope>
    <source>
        <strain evidence="1">CL551</strain>
    </source>
</reference>
<accession>A0A9N9JGV0</accession>
<feature type="non-terminal residue" evidence="1">
    <location>
        <position position="1"/>
    </location>
</feature>
<proteinExistence type="predicted"/>
<feature type="non-terminal residue" evidence="1">
    <location>
        <position position="44"/>
    </location>
</feature>
<protein>
    <submittedName>
        <fullName evidence="1">4465_t:CDS:1</fullName>
    </submittedName>
</protein>
<name>A0A9N9JGV0_9GLOM</name>
<gene>
    <name evidence="1" type="ORF">AMORRO_LOCUS17382</name>
</gene>
<evidence type="ECO:0000313" key="1">
    <source>
        <dbReference type="EMBL" id="CAG8781780.1"/>
    </source>
</evidence>
<dbReference type="AlphaFoldDB" id="A0A9N9JGV0"/>
<organism evidence="1 2">
    <name type="scientific">Acaulospora morrowiae</name>
    <dbReference type="NCBI Taxonomy" id="94023"/>
    <lineage>
        <taxon>Eukaryota</taxon>
        <taxon>Fungi</taxon>
        <taxon>Fungi incertae sedis</taxon>
        <taxon>Mucoromycota</taxon>
        <taxon>Glomeromycotina</taxon>
        <taxon>Glomeromycetes</taxon>
        <taxon>Diversisporales</taxon>
        <taxon>Acaulosporaceae</taxon>
        <taxon>Acaulospora</taxon>
    </lineage>
</organism>
<dbReference type="Proteomes" id="UP000789342">
    <property type="component" value="Unassembled WGS sequence"/>
</dbReference>
<sequence>DSTRSFCVIQIVSANEEIFCNYSVRTRPLIENFNLQLIDYLHKS</sequence>
<dbReference type="EMBL" id="CAJVPV010053323">
    <property type="protein sequence ID" value="CAG8781780.1"/>
    <property type="molecule type" value="Genomic_DNA"/>
</dbReference>
<evidence type="ECO:0000313" key="2">
    <source>
        <dbReference type="Proteomes" id="UP000789342"/>
    </source>
</evidence>
<comment type="caution">
    <text evidence="1">The sequence shown here is derived from an EMBL/GenBank/DDBJ whole genome shotgun (WGS) entry which is preliminary data.</text>
</comment>
<keyword evidence="2" id="KW-1185">Reference proteome</keyword>